<dbReference type="KEGG" id="tad:TRIADDRAFT_23132"/>
<feature type="transmembrane region" description="Helical" evidence="5">
    <location>
        <begin position="148"/>
        <end position="175"/>
    </location>
</feature>
<dbReference type="PANTHER" id="PTHR10037">
    <property type="entry name" value="VOLTAGE-GATED CATION CHANNEL CALCIUM AND SODIUM"/>
    <property type="match status" value="1"/>
</dbReference>
<keyword evidence="8" id="KW-1185">Reference proteome</keyword>
<dbReference type="AlphaFoldDB" id="B3RSS2"/>
<gene>
    <name evidence="7" type="ORF">TRIADDRAFT_23132</name>
</gene>
<dbReference type="GO" id="GO:0005261">
    <property type="term" value="F:monoatomic cation channel activity"/>
    <property type="evidence" value="ECO:0007669"/>
    <property type="project" value="InterPro"/>
</dbReference>
<organism evidence="7 8">
    <name type="scientific">Trichoplax adhaerens</name>
    <name type="common">Trichoplax reptans</name>
    <dbReference type="NCBI Taxonomy" id="10228"/>
    <lineage>
        <taxon>Eukaryota</taxon>
        <taxon>Metazoa</taxon>
        <taxon>Placozoa</taxon>
        <taxon>Uniplacotomia</taxon>
        <taxon>Trichoplacea</taxon>
        <taxon>Trichoplacidae</taxon>
        <taxon>Trichoplax</taxon>
    </lineage>
</organism>
<sequence>GLKSILNAIFQSFSMLVTVLSLTLYFLCGVSLLGVQLFMGILTRKCCKTYNWNQTDYDVDGLSFDLFIKNKTNWLYSDGSTVLCSNSSINTACPSGYSCYEGIFPNPEDGLLNFDNFLASLYVNLQIITQDQWDSDYQSVLKASNTWYFFYFLAIIFLGSDYLLNLILAVVSMAYSKQEQLRSEQVIIIY</sequence>
<evidence type="ECO:0000256" key="5">
    <source>
        <dbReference type="SAM" id="Phobius"/>
    </source>
</evidence>
<dbReference type="HOGENOM" id="CLU_1471841_0_0_1"/>
<dbReference type="RefSeq" id="XP_002110568.1">
    <property type="nucleotide sequence ID" value="XM_002110532.1"/>
</dbReference>
<dbReference type="Pfam" id="PF00520">
    <property type="entry name" value="Ion_trans"/>
    <property type="match status" value="1"/>
</dbReference>
<evidence type="ECO:0000259" key="6">
    <source>
        <dbReference type="Pfam" id="PF00520"/>
    </source>
</evidence>
<evidence type="ECO:0000256" key="2">
    <source>
        <dbReference type="ARBA" id="ARBA00022692"/>
    </source>
</evidence>
<keyword evidence="3 5" id="KW-1133">Transmembrane helix</keyword>
<dbReference type="OrthoDB" id="2984333at2759"/>
<evidence type="ECO:0000256" key="3">
    <source>
        <dbReference type="ARBA" id="ARBA00022989"/>
    </source>
</evidence>
<keyword evidence="4 5" id="KW-0472">Membrane</keyword>
<accession>B3RSS2</accession>
<dbReference type="GO" id="GO:0005886">
    <property type="term" value="C:plasma membrane"/>
    <property type="evidence" value="ECO:0007669"/>
    <property type="project" value="InterPro"/>
</dbReference>
<evidence type="ECO:0000313" key="7">
    <source>
        <dbReference type="EMBL" id="EDV26572.1"/>
    </source>
</evidence>
<evidence type="ECO:0000256" key="4">
    <source>
        <dbReference type="ARBA" id="ARBA00023136"/>
    </source>
</evidence>
<feature type="domain" description="Ion transport" evidence="6">
    <location>
        <begin position="1"/>
        <end position="180"/>
    </location>
</feature>
<proteinExistence type="predicted"/>
<dbReference type="EMBL" id="DS985243">
    <property type="protein sequence ID" value="EDV26572.1"/>
    <property type="molecule type" value="Genomic_DNA"/>
</dbReference>
<keyword evidence="2 5" id="KW-0812">Transmembrane</keyword>
<comment type="subcellular location">
    <subcellularLocation>
        <location evidence="1">Membrane</location>
        <topology evidence="1">Multi-pass membrane protein</topology>
    </subcellularLocation>
</comment>
<protein>
    <recommendedName>
        <fullName evidence="6">Ion transport domain-containing protein</fullName>
    </recommendedName>
</protein>
<reference evidence="7 8" key="1">
    <citation type="journal article" date="2008" name="Nature">
        <title>The Trichoplax genome and the nature of placozoans.</title>
        <authorList>
            <person name="Srivastava M."/>
            <person name="Begovic E."/>
            <person name="Chapman J."/>
            <person name="Putnam N.H."/>
            <person name="Hellsten U."/>
            <person name="Kawashima T."/>
            <person name="Kuo A."/>
            <person name="Mitros T."/>
            <person name="Salamov A."/>
            <person name="Carpenter M.L."/>
            <person name="Signorovitch A.Y."/>
            <person name="Moreno M.A."/>
            <person name="Kamm K."/>
            <person name="Grimwood J."/>
            <person name="Schmutz J."/>
            <person name="Shapiro H."/>
            <person name="Grigoriev I.V."/>
            <person name="Buss L.W."/>
            <person name="Schierwater B."/>
            <person name="Dellaporta S.L."/>
            <person name="Rokhsar D.S."/>
        </authorList>
    </citation>
    <scope>NUCLEOTIDE SEQUENCE [LARGE SCALE GENOMIC DNA]</scope>
    <source>
        <strain evidence="7 8">Grell-BS-1999</strain>
    </source>
</reference>
<dbReference type="InterPro" id="IPR005821">
    <property type="entry name" value="Ion_trans_dom"/>
</dbReference>
<name>B3RSS2_TRIAD</name>
<dbReference type="Gene3D" id="1.10.287.70">
    <property type="match status" value="1"/>
</dbReference>
<dbReference type="InterPro" id="IPR043203">
    <property type="entry name" value="VGCC_Ca_Na"/>
</dbReference>
<feature type="transmembrane region" description="Helical" evidence="5">
    <location>
        <begin position="12"/>
        <end position="35"/>
    </location>
</feature>
<dbReference type="InParanoid" id="B3RSS2"/>
<feature type="non-terminal residue" evidence="7">
    <location>
        <position position="1"/>
    </location>
</feature>
<dbReference type="eggNOG" id="KOG2301">
    <property type="taxonomic scope" value="Eukaryota"/>
</dbReference>
<dbReference type="GeneID" id="6751781"/>
<dbReference type="STRING" id="10228.B3RSS2"/>
<evidence type="ECO:0000256" key="1">
    <source>
        <dbReference type="ARBA" id="ARBA00004141"/>
    </source>
</evidence>
<dbReference type="Proteomes" id="UP000009022">
    <property type="component" value="Unassembled WGS sequence"/>
</dbReference>
<dbReference type="PANTHER" id="PTHR10037:SF62">
    <property type="entry name" value="SODIUM CHANNEL PROTEIN 60E"/>
    <property type="match status" value="1"/>
</dbReference>
<dbReference type="CTD" id="6751781"/>
<evidence type="ECO:0000313" key="8">
    <source>
        <dbReference type="Proteomes" id="UP000009022"/>
    </source>
</evidence>